<keyword evidence="1" id="KW-1185">Reference proteome</keyword>
<dbReference type="InterPro" id="IPR029033">
    <property type="entry name" value="His_PPase_superfam"/>
</dbReference>
<organism evidence="1 2">
    <name type="scientific">Acrobeloides nanus</name>
    <dbReference type="NCBI Taxonomy" id="290746"/>
    <lineage>
        <taxon>Eukaryota</taxon>
        <taxon>Metazoa</taxon>
        <taxon>Ecdysozoa</taxon>
        <taxon>Nematoda</taxon>
        <taxon>Chromadorea</taxon>
        <taxon>Rhabditida</taxon>
        <taxon>Tylenchina</taxon>
        <taxon>Cephalobomorpha</taxon>
        <taxon>Cephaloboidea</taxon>
        <taxon>Cephalobidae</taxon>
        <taxon>Acrobeloides</taxon>
    </lineage>
</organism>
<dbReference type="WBParaSite" id="ACRNAN_scaffold14352.g19715.t1">
    <property type="protein sequence ID" value="ACRNAN_scaffold14352.g19715.t1"/>
    <property type="gene ID" value="ACRNAN_scaffold14352.g19715"/>
</dbReference>
<dbReference type="Proteomes" id="UP000887540">
    <property type="component" value="Unplaced"/>
</dbReference>
<evidence type="ECO:0000313" key="1">
    <source>
        <dbReference type="Proteomes" id="UP000887540"/>
    </source>
</evidence>
<dbReference type="Gene3D" id="3.40.50.1240">
    <property type="entry name" value="Phosphoglycerate mutase-like"/>
    <property type="match status" value="1"/>
</dbReference>
<name>A0A914CVU5_9BILA</name>
<proteinExistence type="predicted"/>
<accession>A0A914CVU5</accession>
<reference evidence="2" key="1">
    <citation type="submission" date="2022-11" db="UniProtKB">
        <authorList>
            <consortium name="WormBaseParasite"/>
        </authorList>
    </citation>
    <scope>IDENTIFICATION</scope>
</reference>
<protein>
    <submittedName>
        <fullName evidence="2">Uncharacterized protein</fullName>
    </submittedName>
</protein>
<evidence type="ECO:0000313" key="2">
    <source>
        <dbReference type="WBParaSite" id="ACRNAN_scaffold14352.g19715.t1"/>
    </source>
</evidence>
<dbReference type="SUPFAM" id="SSF53254">
    <property type="entry name" value="Phosphoglycerate mutase-like"/>
    <property type="match status" value="1"/>
</dbReference>
<sequence>MYSSTVTFELWKNSTDQTFYVRVWYWPLGSPEEEVTNQIVGCTVNCPLDTFINRSQTFMPGDNGDATSWCDYVGDLSATTPSPNSNDGSKLEPTLVIFIAILYFKWVIMKNF</sequence>
<dbReference type="AlphaFoldDB" id="A0A914CVU5"/>
<dbReference type="GO" id="GO:0016791">
    <property type="term" value="F:phosphatase activity"/>
    <property type="evidence" value="ECO:0007669"/>
    <property type="project" value="UniProtKB-ARBA"/>
</dbReference>